<sequence length="62" mass="7189">MELLCKRSTEEQPTTRALKVGFISRIINKILQANWSQIPRPHVFKCSGEDNIIPGRPIWSKR</sequence>
<comment type="caution">
    <text evidence="1">The sequence shown here is derived from an EMBL/GenBank/DDBJ whole genome shotgun (WGS) entry which is preliminary data.</text>
</comment>
<gene>
    <name evidence="1" type="ORF">H5410_001889</name>
</gene>
<accession>A0A9J6B0H4</accession>
<evidence type="ECO:0000313" key="2">
    <source>
        <dbReference type="Proteomes" id="UP000824120"/>
    </source>
</evidence>
<keyword evidence="2" id="KW-1185">Reference proteome</keyword>
<proteinExistence type="predicted"/>
<evidence type="ECO:0000313" key="1">
    <source>
        <dbReference type="EMBL" id="KAG5630172.1"/>
    </source>
</evidence>
<organism evidence="1 2">
    <name type="scientific">Solanum commersonii</name>
    <name type="common">Commerson's wild potato</name>
    <name type="synonym">Commerson's nightshade</name>
    <dbReference type="NCBI Taxonomy" id="4109"/>
    <lineage>
        <taxon>Eukaryota</taxon>
        <taxon>Viridiplantae</taxon>
        <taxon>Streptophyta</taxon>
        <taxon>Embryophyta</taxon>
        <taxon>Tracheophyta</taxon>
        <taxon>Spermatophyta</taxon>
        <taxon>Magnoliopsida</taxon>
        <taxon>eudicotyledons</taxon>
        <taxon>Gunneridae</taxon>
        <taxon>Pentapetalae</taxon>
        <taxon>asterids</taxon>
        <taxon>lamiids</taxon>
        <taxon>Solanales</taxon>
        <taxon>Solanaceae</taxon>
        <taxon>Solanoideae</taxon>
        <taxon>Solaneae</taxon>
        <taxon>Solanum</taxon>
    </lineage>
</organism>
<dbReference type="EMBL" id="JACXVP010000001">
    <property type="protein sequence ID" value="KAG5630172.1"/>
    <property type="molecule type" value="Genomic_DNA"/>
</dbReference>
<dbReference type="AlphaFoldDB" id="A0A9J6B0H4"/>
<dbReference type="Proteomes" id="UP000824120">
    <property type="component" value="Chromosome 1"/>
</dbReference>
<reference evidence="1 2" key="1">
    <citation type="submission" date="2020-09" db="EMBL/GenBank/DDBJ databases">
        <title>De no assembly of potato wild relative species, Solanum commersonii.</title>
        <authorList>
            <person name="Cho K."/>
        </authorList>
    </citation>
    <scope>NUCLEOTIDE SEQUENCE [LARGE SCALE GENOMIC DNA]</scope>
    <source>
        <strain evidence="1">LZ3.2</strain>
        <tissue evidence="1">Leaf</tissue>
    </source>
</reference>
<name>A0A9J6B0H4_SOLCO</name>
<protein>
    <submittedName>
        <fullName evidence="1">Uncharacterized protein</fullName>
    </submittedName>
</protein>